<evidence type="ECO:0000256" key="1">
    <source>
        <dbReference type="ARBA" id="ARBA00022485"/>
    </source>
</evidence>
<dbReference type="InterPro" id="IPR017896">
    <property type="entry name" value="4Fe4S_Fe-S-bd"/>
</dbReference>
<feature type="domain" description="4Fe-4S ferredoxin-type" evidence="5">
    <location>
        <begin position="91"/>
        <end position="120"/>
    </location>
</feature>
<evidence type="ECO:0000256" key="4">
    <source>
        <dbReference type="ARBA" id="ARBA00023014"/>
    </source>
</evidence>
<dbReference type="GO" id="GO:0046872">
    <property type="term" value="F:metal ion binding"/>
    <property type="evidence" value="ECO:0007669"/>
    <property type="project" value="UniProtKB-KW"/>
</dbReference>
<dbReference type="InterPro" id="IPR050954">
    <property type="entry name" value="ET_IronSulfur_Cluster-Binding"/>
</dbReference>
<dbReference type="PANTHER" id="PTHR43177">
    <property type="entry name" value="PROTEIN NRFC"/>
    <property type="match status" value="1"/>
</dbReference>
<dbReference type="PROSITE" id="PS51379">
    <property type="entry name" value="4FE4S_FER_2"/>
    <property type="match status" value="3"/>
</dbReference>
<name>X1PKL7_9ZZZZ</name>
<feature type="domain" description="4Fe-4S ferredoxin-type" evidence="5">
    <location>
        <begin position="58"/>
        <end position="90"/>
    </location>
</feature>
<organism evidence="6">
    <name type="scientific">marine sediment metagenome</name>
    <dbReference type="NCBI Taxonomy" id="412755"/>
    <lineage>
        <taxon>unclassified sequences</taxon>
        <taxon>metagenomes</taxon>
        <taxon>ecological metagenomes</taxon>
    </lineage>
</organism>
<dbReference type="PROSITE" id="PS00198">
    <property type="entry name" value="4FE4S_FER_1"/>
    <property type="match status" value="1"/>
</dbReference>
<evidence type="ECO:0000313" key="6">
    <source>
        <dbReference type="EMBL" id="GAI31419.1"/>
    </source>
</evidence>
<protein>
    <recommendedName>
        <fullName evidence="5">4Fe-4S ferredoxin-type domain-containing protein</fullName>
    </recommendedName>
</protein>
<proteinExistence type="predicted"/>
<keyword evidence="4" id="KW-0411">Iron-sulfur</keyword>
<comment type="caution">
    <text evidence="6">The sequence shown here is derived from an EMBL/GenBank/DDBJ whole genome shotgun (WGS) entry which is preliminary data.</text>
</comment>
<keyword evidence="2" id="KW-0479">Metal-binding</keyword>
<evidence type="ECO:0000259" key="5">
    <source>
        <dbReference type="PROSITE" id="PS51379"/>
    </source>
</evidence>
<dbReference type="EMBL" id="BARV01015533">
    <property type="protein sequence ID" value="GAI31419.1"/>
    <property type="molecule type" value="Genomic_DNA"/>
</dbReference>
<keyword evidence="1" id="KW-0004">4Fe-4S</keyword>
<dbReference type="AlphaFoldDB" id="X1PKL7"/>
<feature type="domain" description="4Fe-4S ferredoxin-type" evidence="5">
    <location>
        <begin position="7"/>
        <end position="36"/>
    </location>
</feature>
<sequence length="198" mass="22345">MIDMAKYGMVINLALCMRCSACMVACKTEHQIPTGKHAGHEYYRISVLEYEEGKYPAVKRVFAPVLCMQCEVAPCIDVCPIPDAIYRREDGIVAVNKEKCNGCKLCMQVCPYGALYLDEERRVVDKCDFCADRFDQGLEPACVTTCMSRAMVFGDLDDPDSEVSRLVERNGVKPDRPLFPSYFSQVFKPSVYYTEAPK</sequence>
<dbReference type="PANTHER" id="PTHR43177:SF3">
    <property type="entry name" value="PROTEIN NRFC HOMOLOG"/>
    <property type="match status" value="1"/>
</dbReference>
<dbReference type="Gene3D" id="3.30.70.20">
    <property type="match status" value="2"/>
</dbReference>
<evidence type="ECO:0000256" key="2">
    <source>
        <dbReference type="ARBA" id="ARBA00022723"/>
    </source>
</evidence>
<gene>
    <name evidence="6" type="ORF">S06H3_26835</name>
</gene>
<evidence type="ECO:0000256" key="3">
    <source>
        <dbReference type="ARBA" id="ARBA00023004"/>
    </source>
</evidence>
<dbReference type="CDD" id="cd10551">
    <property type="entry name" value="PsrB"/>
    <property type="match status" value="1"/>
</dbReference>
<accession>X1PKL7</accession>
<reference evidence="6" key="1">
    <citation type="journal article" date="2014" name="Front. Microbiol.">
        <title>High frequency of phylogenetically diverse reductive dehalogenase-homologous genes in deep subseafloor sedimentary metagenomes.</title>
        <authorList>
            <person name="Kawai M."/>
            <person name="Futagami T."/>
            <person name="Toyoda A."/>
            <person name="Takaki Y."/>
            <person name="Nishi S."/>
            <person name="Hori S."/>
            <person name="Arai W."/>
            <person name="Tsubouchi T."/>
            <person name="Morono Y."/>
            <person name="Uchiyama I."/>
            <person name="Ito T."/>
            <person name="Fujiyama A."/>
            <person name="Inagaki F."/>
            <person name="Takami H."/>
        </authorList>
    </citation>
    <scope>NUCLEOTIDE SEQUENCE</scope>
    <source>
        <strain evidence="6">Expedition CK06-06</strain>
    </source>
</reference>
<dbReference type="GO" id="GO:0051539">
    <property type="term" value="F:4 iron, 4 sulfur cluster binding"/>
    <property type="evidence" value="ECO:0007669"/>
    <property type="project" value="UniProtKB-KW"/>
</dbReference>
<dbReference type="Pfam" id="PF13247">
    <property type="entry name" value="Fer4_11"/>
    <property type="match status" value="1"/>
</dbReference>
<dbReference type="SUPFAM" id="SSF54862">
    <property type="entry name" value="4Fe-4S ferredoxins"/>
    <property type="match status" value="1"/>
</dbReference>
<dbReference type="InterPro" id="IPR017900">
    <property type="entry name" value="4Fe4S_Fe_S_CS"/>
</dbReference>
<keyword evidence="3" id="KW-0408">Iron</keyword>